<name>A0A3D8RQP8_9EURO</name>
<feature type="signal peptide" evidence="3">
    <location>
        <begin position="1"/>
        <end position="25"/>
    </location>
</feature>
<reference evidence="4 5" key="1">
    <citation type="journal article" date="2018" name="IMA Fungus">
        <title>IMA Genome-F 9: Draft genome sequence of Annulohypoxylon stygium, Aspergillus mulundensis, Berkeleyomyces basicola (syn. Thielaviopsis basicola), Ceratocystis smalleyi, two Cercospora beticola strains, Coleophoma cylindrospora, Fusarium fracticaudum, Phialophora cf. hyalina, and Morchella septimelata.</title>
        <authorList>
            <person name="Wingfield B.D."/>
            <person name="Bills G.F."/>
            <person name="Dong Y."/>
            <person name="Huang W."/>
            <person name="Nel W.J."/>
            <person name="Swalarsk-Parry B.S."/>
            <person name="Vaghefi N."/>
            <person name="Wilken P.M."/>
            <person name="An Z."/>
            <person name="de Beer Z.W."/>
            <person name="De Vos L."/>
            <person name="Chen L."/>
            <person name="Duong T.A."/>
            <person name="Gao Y."/>
            <person name="Hammerbacher A."/>
            <person name="Kikkert J.R."/>
            <person name="Li Y."/>
            <person name="Li H."/>
            <person name="Li K."/>
            <person name="Li Q."/>
            <person name="Liu X."/>
            <person name="Ma X."/>
            <person name="Naidoo K."/>
            <person name="Pethybridge S.J."/>
            <person name="Sun J."/>
            <person name="Steenkamp E.T."/>
            <person name="van der Nest M.A."/>
            <person name="van Wyk S."/>
            <person name="Wingfield M.J."/>
            <person name="Xiong C."/>
            <person name="Yue Q."/>
            <person name="Zhang X."/>
        </authorList>
    </citation>
    <scope>NUCLEOTIDE SEQUENCE [LARGE SCALE GENOMIC DNA]</scope>
    <source>
        <strain evidence="4 5">DSM 5745</strain>
    </source>
</reference>
<dbReference type="Proteomes" id="UP000256690">
    <property type="component" value="Unassembled WGS sequence"/>
</dbReference>
<keyword evidence="2" id="KW-0812">Transmembrane</keyword>
<comment type="caution">
    <text evidence="4">The sequence shown here is derived from an EMBL/GenBank/DDBJ whole genome shotgun (WGS) entry which is preliminary data.</text>
</comment>
<keyword evidence="2" id="KW-1133">Transmembrane helix</keyword>
<evidence type="ECO:0008006" key="6">
    <source>
        <dbReference type="Google" id="ProtNLM"/>
    </source>
</evidence>
<evidence type="ECO:0000256" key="1">
    <source>
        <dbReference type="SAM" id="MobiDB-lite"/>
    </source>
</evidence>
<evidence type="ECO:0000313" key="5">
    <source>
        <dbReference type="Proteomes" id="UP000256690"/>
    </source>
</evidence>
<keyword evidence="2" id="KW-0472">Membrane</keyword>
<evidence type="ECO:0000256" key="2">
    <source>
        <dbReference type="SAM" id="Phobius"/>
    </source>
</evidence>
<organism evidence="4 5">
    <name type="scientific">Aspergillus mulundensis</name>
    <dbReference type="NCBI Taxonomy" id="1810919"/>
    <lineage>
        <taxon>Eukaryota</taxon>
        <taxon>Fungi</taxon>
        <taxon>Dikarya</taxon>
        <taxon>Ascomycota</taxon>
        <taxon>Pezizomycotina</taxon>
        <taxon>Eurotiomycetes</taxon>
        <taxon>Eurotiomycetidae</taxon>
        <taxon>Eurotiales</taxon>
        <taxon>Aspergillaceae</taxon>
        <taxon>Aspergillus</taxon>
        <taxon>Aspergillus subgen. Nidulantes</taxon>
    </lineage>
</organism>
<protein>
    <recommendedName>
        <fullName evidence="6">Mid2 domain-containing protein</fullName>
    </recommendedName>
</protein>
<accession>A0A3D8RQP8</accession>
<dbReference type="STRING" id="1810919.A0A3D8RQP8"/>
<dbReference type="RefSeq" id="XP_026602602.1">
    <property type="nucleotide sequence ID" value="XM_026748298.1"/>
</dbReference>
<evidence type="ECO:0000256" key="3">
    <source>
        <dbReference type="SAM" id="SignalP"/>
    </source>
</evidence>
<evidence type="ECO:0000313" key="4">
    <source>
        <dbReference type="EMBL" id="RDW76290.1"/>
    </source>
</evidence>
<feature type="region of interest" description="Disordered" evidence="1">
    <location>
        <begin position="245"/>
        <end position="275"/>
    </location>
</feature>
<sequence length="275" mass="29013">MKPVNPPLPLLWLLYGPLLLRVSTATCYYPNGNPATDDVQCTSGDKSACCGSGSICLSNGLCMGIVQPFGLSRGSCTDPSFEIDECTNACTNIQRNGGCAIIPYNNTEEGVYYCCNSIVNNSTGPRPSCAWDTDPFTLQSATIIPGAALLENYAQVSDSDTTNTSTAEQNKTVDCLNAGTNTSSSNSKEVAIGAGVGVPLGVLALAGIAWALYERRQRLQSASMVSSTSNLASIPAYSSVSEEFHRKGVNQENRHSQPFELAESTPALSGNPRFG</sequence>
<keyword evidence="3" id="KW-0732">Signal</keyword>
<proteinExistence type="predicted"/>
<feature type="chain" id="PRO_5017825277" description="Mid2 domain-containing protein" evidence="3">
    <location>
        <begin position="26"/>
        <end position="275"/>
    </location>
</feature>
<feature type="transmembrane region" description="Helical" evidence="2">
    <location>
        <begin position="190"/>
        <end position="213"/>
    </location>
</feature>
<dbReference type="CDD" id="cd12087">
    <property type="entry name" value="TM_EGFR-like"/>
    <property type="match status" value="1"/>
</dbReference>
<gene>
    <name evidence="4" type="ORF">DSM5745_06282</name>
</gene>
<dbReference type="AlphaFoldDB" id="A0A3D8RQP8"/>
<dbReference type="GeneID" id="38116652"/>
<keyword evidence="5" id="KW-1185">Reference proteome</keyword>
<dbReference type="EMBL" id="PVWQ01000007">
    <property type="protein sequence ID" value="RDW76290.1"/>
    <property type="molecule type" value="Genomic_DNA"/>
</dbReference>
<dbReference type="OrthoDB" id="5215637at2759"/>